<dbReference type="NCBIfam" id="NF003197">
    <property type="entry name" value="PRK04169.1-1"/>
    <property type="match status" value="1"/>
</dbReference>
<dbReference type="Proteomes" id="UP000637720">
    <property type="component" value="Unassembled WGS sequence"/>
</dbReference>
<name>A0A8J3B9M8_9BACI</name>
<proteinExistence type="inferred from homology"/>
<evidence type="ECO:0000313" key="11">
    <source>
        <dbReference type="Proteomes" id="UP000637720"/>
    </source>
</evidence>
<dbReference type="GO" id="GO:0046474">
    <property type="term" value="P:glycerophospholipid biosynthetic process"/>
    <property type="evidence" value="ECO:0007669"/>
    <property type="project" value="UniProtKB-UniRule"/>
</dbReference>
<dbReference type="CDD" id="cd02812">
    <property type="entry name" value="PcrB_like"/>
    <property type="match status" value="1"/>
</dbReference>
<dbReference type="PANTHER" id="PTHR40029">
    <property type="match status" value="1"/>
</dbReference>
<reference evidence="10" key="2">
    <citation type="submission" date="2020-09" db="EMBL/GenBank/DDBJ databases">
        <authorList>
            <person name="Sun Q."/>
            <person name="Ohkuma M."/>
        </authorList>
    </citation>
    <scope>NUCLEOTIDE SEQUENCE</scope>
    <source>
        <strain evidence="10">JCM 14719</strain>
    </source>
</reference>
<organism evidence="10 11">
    <name type="scientific">Calditerricola satsumensis</name>
    <dbReference type="NCBI Taxonomy" id="373054"/>
    <lineage>
        <taxon>Bacteria</taxon>
        <taxon>Bacillati</taxon>
        <taxon>Bacillota</taxon>
        <taxon>Bacilli</taxon>
        <taxon>Bacillales</taxon>
        <taxon>Bacillaceae</taxon>
        <taxon>Calditerricola</taxon>
    </lineage>
</organism>
<keyword evidence="11" id="KW-1185">Reference proteome</keyword>
<evidence type="ECO:0000256" key="4">
    <source>
        <dbReference type="ARBA" id="ARBA00022842"/>
    </source>
</evidence>
<dbReference type="NCBIfam" id="NF003199">
    <property type="entry name" value="PRK04169.1-3"/>
    <property type="match status" value="1"/>
</dbReference>
<dbReference type="AlphaFoldDB" id="A0A8J3B9M8"/>
<comment type="similarity">
    <text evidence="9">Belongs to the GGGP/HepGP synthase family. Group I subfamily.</text>
</comment>
<comment type="catalytic activity">
    <reaction evidence="8 9">
        <text>sn-glycerol 1-phosphate + all-trans-heptaprenyl diphosphate = 3-heptaprenyl-sn-glycero-1-phosphate + diphosphate</text>
        <dbReference type="Rhea" id="RHEA:33495"/>
        <dbReference type="ChEBI" id="CHEBI:33019"/>
        <dbReference type="ChEBI" id="CHEBI:57685"/>
        <dbReference type="ChEBI" id="CHEBI:58206"/>
        <dbReference type="ChEBI" id="CHEBI:64781"/>
        <dbReference type="EC" id="2.5.1.n9"/>
    </reaction>
</comment>
<comment type="function">
    <text evidence="9">Prenyltransferase that catalyzes in vivo the transfer of the heptaprenyl moiety of heptaprenyl pyrophosphate (HepPP; 35 carbon atoms) to the C3 hydroxyl of sn-glycerol-1-phosphate (G1P), producing heptaprenylglyceryl phosphate (HepGP). This reaction is an ether-bond-formation step in the biosynthesis of archaea-type G1P-based membrane lipids found in Bacillales.</text>
</comment>
<comment type="subunit">
    <text evidence="9">Homodimer.</text>
</comment>
<feature type="binding site" evidence="9">
    <location>
        <position position="11"/>
    </location>
    <ligand>
        <name>sn-glycerol 1-phosphate</name>
        <dbReference type="ChEBI" id="CHEBI:57685"/>
    </ligand>
</feature>
<feature type="binding site" evidence="9">
    <location>
        <begin position="208"/>
        <end position="209"/>
    </location>
    <ligand>
        <name>sn-glycerol 1-phosphate</name>
        <dbReference type="ChEBI" id="CHEBI:57685"/>
    </ligand>
</feature>
<keyword evidence="1 9" id="KW-0444">Lipid biosynthesis</keyword>
<feature type="binding site" evidence="9">
    <location>
        <position position="39"/>
    </location>
    <ligand>
        <name>Mg(2+)</name>
        <dbReference type="ChEBI" id="CHEBI:18420"/>
    </ligand>
</feature>
<comment type="caution">
    <text evidence="10">The sequence shown here is derived from an EMBL/GenBank/DDBJ whole genome shotgun (WGS) entry which is preliminary data.</text>
</comment>
<dbReference type="InterPro" id="IPR039074">
    <property type="entry name" value="GGGP/HepGP_synthase_I"/>
</dbReference>
<feature type="binding site" evidence="9">
    <location>
        <position position="13"/>
    </location>
    <ligand>
        <name>Mg(2+)</name>
        <dbReference type="ChEBI" id="CHEBI:18420"/>
    </ligand>
</feature>
<dbReference type="PANTHER" id="PTHR40029:SF2">
    <property type="entry name" value="HEPTAPRENYLGLYCERYL PHOSPHATE SYNTHASE"/>
    <property type="match status" value="1"/>
</dbReference>
<keyword evidence="5 9" id="KW-0443">Lipid metabolism</keyword>
<dbReference type="Pfam" id="PF01884">
    <property type="entry name" value="PcrB"/>
    <property type="match status" value="1"/>
</dbReference>
<evidence type="ECO:0000256" key="6">
    <source>
        <dbReference type="ARBA" id="ARBA00023209"/>
    </source>
</evidence>
<dbReference type="UniPathway" id="UPA00940"/>
<evidence type="ECO:0000256" key="2">
    <source>
        <dbReference type="ARBA" id="ARBA00022679"/>
    </source>
</evidence>
<evidence type="ECO:0000256" key="3">
    <source>
        <dbReference type="ARBA" id="ARBA00022723"/>
    </source>
</evidence>
<keyword evidence="2 9" id="KW-0808">Transferase</keyword>
<sequence length="235" mass="25498">MDVGAWRHVFKLDPNKPLSDAALEAVCESGTDAIVIGGTDGVTFDNTVELLARVRRYAVPCVQEISSLEAVAPGFDGYLVPLVLNARDPDWLLRPHVEAIRRLGRLIRWDELVVEGYIVLNPEAKVARLTQSDTALDAEMAAAYATLAERLLSLPVVYLEYSGTRGDVALVRRVRRALERARLFYGGGVDDPEVAREMARVADTVVVGNAVYTNLRGALATVAAVKETPVNAADA</sequence>
<evidence type="ECO:0000256" key="8">
    <source>
        <dbReference type="ARBA" id="ARBA00048318"/>
    </source>
</evidence>
<feature type="binding site" evidence="9">
    <location>
        <position position="188"/>
    </location>
    <ligand>
        <name>sn-glycerol 1-phosphate</name>
        <dbReference type="ChEBI" id="CHEBI:57685"/>
    </ligand>
</feature>
<keyword evidence="6 9" id="KW-0594">Phospholipid biosynthesis</keyword>
<evidence type="ECO:0000256" key="1">
    <source>
        <dbReference type="ARBA" id="ARBA00022516"/>
    </source>
</evidence>
<dbReference type="NCBIfam" id="TIGR01768">
    <property type="entry name" value="GGGP-family"/>
    <property type="match status" value="1"/>
</dbReference>
<dbReference type="HAMAP" id="MF_00112">
    <property type="entry name" value="GGGP_HepGP_synthase"/>
    <property type="match status" value="1"/>
</dbReference>
<evidence type="ECO:0000256" key="7">
    <source>
        <dbReference type="ARBA" id="ARBA00023264"/>
    </source>
</evidence>
<keyword evidence="7 9" id="KW-1208">Phospholipid metabolism</keyword>
<evidence type="ECO:0000256" key="5">
    <source>
        <dbReference type="ARBA" id="ARBA00023098"/>
    </source>
</evidence>
<dbReference type="SUPFAM" id="SSF51395">
    <property type="entry name" value="FMN-linked oxidoreductases"/>
    <property type="match status" value="1"/>
</dbReference>
<comment type="cofactor">
    <cofactor evidence="9">
        <name>Mg(2+)</name>
        <dbReference type="ChEBI" id="CHEBI:18420"/>
    </cofactor>
</comment>
<gene>
    <name evidence="9 10" type="primary">pcrB</name>
    <name evidence="10" type="ORF">GCM10007043_18030</name>
</gene>
<keyword evidence="3 9" id="KW-0479">Metal-binding</keyword>
<dbReference type="Gene3D" id="3.20.20.390">
    <property type="entry name" value="FMN-linked oxidoreductases"/>
    <property type="match status" value="1"/>
</dbReference>
<protein>
    <recommendedName>
        <fullName evidence="9">Heptaprenylglyceryl phosphate synthase</fullName>
        <shortName evidence="9">HepGP synthase</shortName>
        <ecNumber evidence="9">2.5.1.n9</ecNumber>
    </recommendedName>
    <alternativeName>
        <fullName evidence="9">Glycerol-1-phosphate heptaprenyltransferase</fullName>
    </alternativeName>
</protein>
<accession>A0A8J3B9M8</accession>
<dbReference type="InterPro" id="IPR038597">
    <property type="entry name" value="GGGP/HepGP_synthase_sf"/>
</dbReference>
<dbReference type="EC" id="2.5.1.n9" evidence="9"/>
<feature type="binding site" evidence="9">
    <location>
        <begin position="158"/>
        <end position="163"/>
    </location>
    <ligand>
        <name>sn-glycerol 1-phosphate</name>
        <dbReference type="ChEBI" id="CHEBI:57685"/>
    </ligand>
</feature>
<keyword evidence="4 9" id="KW-0460">Magnesium</keyword>
<comment type="caution">
    <text evidence="9">Lacks conserved residue(s) required for the propagation of feature annotation.</text>
</comment>
<evidence type="ECO:0000313" key="10">
    <source>
        <dbReference type="EMBL" id="GGK04372.1"/>
    </source>
</evidence>
<reference evidence="10" key="1">
    <citation type="journal article" date="2014" name="Int. J. Syst. Evol. Microbiol.">
        <title>Complete genome sequence of Corynebacterium casei LMG S-19264T (=DSM 44701T), isolated from a smear-ripened cheese.</title>
        <authorList>
            <consortium name="US DOE Joint Genome Institute (JGI-PGF)"/>
            <person name="Walter F."/>
            <person name="Albersmeier A."/>
            <person name="Kalinowski J."/>
            <person name="Ruckert C."/>
        </authorList>
    </citation>
    <scope>NUCLEOTIDE SEQUENCE</scope>
    <source>
        <strain evidence="10">JCM 14719</strain>
    </source>
</reference>
<evidence type="ECO:0000256" key="9">
    <source>
        <dbReference type="HAMAP-Rule" id="MF_00112"/>
    </source>
</evidence>
<comment type="pathway">
    <text evidence="9">Membrane lipid metabolism; glycerophospholipid metabolism.</text>
</comment>
<dbReference type="EMBL" id="BMOF01000040">
    <property type="protein sequence ID" value="GGK04372.1"/>
    <property type="molecule type" value="Genomic_DNA"/>
</dbReference>
<dbReference type="GO" id="GO:0000287">
    <property type="term" value="F:magnesium ion binding"/>
    <property type="evidence" value="ECO:0007669"/>
    <property type="project" value="UniProtKB-UniRule"/>
</dbReference>
<dbReference type="GO" id="GO:0120536">
    <property type="term" value="F:heptaprenylglyceryl phosphate synthase activity"/>
    <property type="evidence" value="ECO:0007669"/>
    <property type="project" value="UniProtKB-ARBA"/>
</dbReference>
<dbReference type="InterPro" id="IPR008205">
    <property type="entry name" value="GGGP_HepGP_synthase"/>
</dbReference>